<protein>
    <submittedName>
        <fullName evidence="1">(northern house mosquito) hypothetical protein</fullName>
    </submittedName>
</protein>
<reference evidence="1" key="1">
    <citation type="submission" date="2021-05" db="EMBL/GenBank/DDBJ databases">
        <authorList>
            <person name="Alioto T."/>
            <person name="Alioto T."/>
            <person name="Gomez Garrido J."/>
        </authorList>
    </citation>
    <scope>NUCLEOTIDE SEQUENCE</scope>
</reference>
<accession>A0A8D8GML2</accession>
<name>A0A8D8GML2_CULPI</name>
<dbReference type="EMBL" id="HBUE01271528">
    <property type="protein sequence ID" value="CAG6564189.1"/>
    <property type="molecule type" value="Transcribed_RNA"/>
</dbReference>
<evidence type="ECO:0000313" key="1">
    <source>
        <dbReference type="EMBL" id="CAG6512728.1"/>
    </source>
</evidence>
<dbReference type="EMBL" id="HBUE01125780">
    <property type="protein sequence ID" value="CAG6494676.1"/>
    <property type="molecule type" value="Transcribed_RNA"/>
</dbReference>
<sequence>MYAVGRGVGDKSCRESRRGSVYRVIRNRASQTMECTHTRRRESLRFIYSSLPSVRSSVNGLGFHGAVKLFGGFSFPLFPYFHRRFPTHTHTCLQAFPASLVTCHVLS</sequence>
<dbReference type="AlphaFoldDB" id="A0A8D8GML2"/>
<organism evidence="1">
    <name type="scientific">Culex pipiens</name>
    <name type="common">House mosquito</name>
    <dbReference type="NCBI Taxonomy" id="7175"/>
    <lineage>
        <taxon>Eukaryota</taxon>
        <taxon>Metazoa</taxon>
        <taxon>Ecdysozoa</taxon>
        <taxon>Arthropoda</taxon>
        <taxon>Hexapoda</taxon>
        <taxon>Insecta</taxon>
        <taxon>Pterygota</taxon>
        <taxon>Neoptera</taxon>
        <taxon>Endopterygota</taxon>
        <taxon>Diptera</taxon>
        <taxon>Nematocera</taxon>
        <taxon>Culicoidea</taxon>
        <taxon>Culicidae</taxon>
        <taxon>Culicinae</taxon>
        <taxon>Culicini</taxon>
        <taxon>Culex</taxon>
        <taxon>Culex</taxon>
    </lineage>
</organism>
<dbReference type="EMBL" id="HBUE01166218">
    <property type="protein sequence ID" value="CAG6512728.1"/>
    <property type="molecule type" value="Transcribed_RNA"/>
</dbReference>
<proteinExistence type="predicted"/>